<dbReference type="OrthoDB" id="20821at2759"/>
<evidence type="ECO:0000259" key="1">
    <source>
        <dbReference type="Pfam" id="PF06911"/>
    </source>
</evidence>
<evidence type="ECO:0000313" key="2">
    <source>
        <dbReference type="EMBL" id="CAI4216971.1"/>
    </source>
</evidence>
<name>A0A9P1MCR9_9PEZI</name>
<evidence type="ECO:0000313" key="3">
    <source>
        <dbReference type="Proteomes" id="UP000838763"/>
    </source>
</evidence>
<dbReference type="InterPro" id="IPR009686">
    <property type="entry name" value="Senescence/spartin_C"/>
</dbReference>
<accession>A0A9P1MCR9</accession>
<organism evidence="2 3">
    <name type="scientific">Parascedosporium putredinis</name>
    <dbReference type="NCBI Taxonomy" id="1442378"/>
    <lineage>
        <taxon>Eukaryota</taxon>
        <taxon>Fungi</taxon>
        <taxon>Dikarya</taxon>
        <taxon>Ascomycota</taxon>
        <taxon>Pezizomycotina</taxon>
        <taxon>Sordariomycetes</taxon>
        <taxon>Hypocreomycetidae</taxon>
        <taxon>Microascales</taxon>
        <taxon>Microascaceae</taxon>
        <taxon>Parascedosporium</taxon>
    </lineage>
</organism>
<keyword evidence="3" id="KW-1185">Reference proteome</keyword>
<dbReference type="InterPro" id="IPR045036">
    <property type="entry name" value="Spartin-like"/>
</dbReference>
<dbReference type="Pfam" id="PF06911">
    <property type="entry name" value="Senescence"/>
    <property type="match status" value="1"/>
</dbReference>
<dbReference type="GO" id="GO:0005886">
    <property type="term" value="C:plasma membrane"/>
    <property type="evidence" value="ECO:0007669"/>
    <property type="project" value="TreeGrafter"/>
</dbReference>
<proteinExistence type="predicted"/>
<dbReference type="PANTHER" id="PTHR21068">
    <property type="entry name" value="SPARTIN"/>
    <property type="match status" value="1"/>
</dbReference>
<dbReference type="AlphaFoldDB" id="A0A9P1MCR9"/>
<dbReference type="EMBL" id="CALLCH030000015">
    <property type="protein sequence ID" value="CAI4216971.1"/>
    <property type="molecule type" value="Genomic_DNA"/>
</dbReference>
<sequence>MAGTQHDPKLLYAIEGVRAYHIVNGSEESLTASGPQTLSLLMVPTSSPFADASQIGAAENDFYLHLHLPPELDLPLPATTQIYHQPPCSYLIPRSHTGGGRIVLVDEEDGSVIGELGEAYQIVEDSAVKPGSKEPVEFSLPLDGGQIIAVHPASQEYVEMEMHPSYKKSSLVSTASKASRLIVSTSDMVTKVLQNQAESFTKSTKPVAEPVTFTPAAHDRIRKINHFSTKAAHLSSTTVGRIGQIAQNVGAGLTKKRWASRGMTAAGIQSRRTNREF</sequence>
<dbReference type="PANTHER" id="PTHR21068:SF43">
    <property type="entry name" value="SPARTIN"/>
    <property type="match status" value="1"/>
</dbReference>
<dbReference type="Proteomes" id="UP000838763">
    <property type="component" value="Unassembled WGS sequence"/>
</dbReference>
<gene>
    <name evidence="2" type="ORF">PPNO1_LOCUS6615</name>
</gene>
<feature type="domain" description="Senescence" evidence="1">
    <location>
        <begin position="169"/>
        <end position="256"/>
    </location>
</feature>
<comment type="caution">
    <text evidence="2">The sequence shown here is derived from an EMBL/GenBank/DDBJ whole genome shotgun (WGS) entry which is preliminary data.</text>
</comment>
<protein>
    <recommendedName>
        <fullName evidence="1">Senescence domain-containing protein</fullName>
    </recommendedName>
</protein>
<dbReference type="GO" id="GO:0051301">
    <property type="term" value="P:cell division"/>
    <property type="evidence" value="ECO:0007669"/>
    <property type="project" value="TreeGrafter"/>
</dbReference>
<reference evidence="2" key="1">
    <citation type="submission" date="2022-11" db="EMBL/GenBank/DDBJ databases">
        <authorList>
            <person name="Scott C."/>
            <person name="Bruce N."/>
        </authorList>
    </citation>
    <scope>NUCLEOTIDE SEQUENCE</scope>
</reference>